<dbReference type="AlphaFoldDB" id="A0A0G4F9R8"/>
<keyword evidence="1 5" id="KW-0479">Metal-binding</keyword>
<dbReference type="GO" id="GO:0008270">
    <property type="term" value="F:zinc ion binding"/>
    <property type="evidence" value="ECO:0007669"/>
    <property type="project" value="UniProtKB-KW"/>
</dbReference>
<dbReference type="Pfam" id="PF00642">
    <property type="entry name" value="zf-CCCH"/>
    <property type="match status" value="1"/>
</dbReference>
<feature type="region of interest" description="Disordered" evidence="6">
    <location>
        <begin position="279"/>
        <end position="335"/>
    </location>
</feature>
<feature type="zinc finger region" description="C3H1-type" evidence="5">
    <location>
        <begin position="22"/>
        <end position="48"/>
    </location>
</feature>
<feature type="compositionally biased region" description="Pro residues" evidence="6">
    <location>
        <begin position="165"/>
        <end position="176"/>
    </location>
</feature>
<accession>A0A0G4F9R8</accession>
<evidence type="ECO:0000256" key="5">
    <source>
        <dbReference type="PROSITE-ProRule" id="PRU00723"/>
    </source>
</evidence>
<keyword evidence="4 5" id="KW-0862">Zinc</keyword>
<protein>
    <recommendedName>
        <fullName evidence="7">C3H1-type domain-containing protein</fullName>
    </recommendedName>
</protein>
<dbReference type="InParanoid" id="A0A0G4F9R8"/>
<evidence type="ECO:0000313" key="9">
    <source>
        <dbReference type="Proteomes" id="UP000041254"/>
    </source>
</evidence>
<feature type="domain" description="C3H1-type" evidence="7">
    <location>
        <begin position="91"/>
        <end position="117"/>
    </location>
</feature>
<proteinExistence type="predicted"/>
<feature type="zinc finger region" description="C3H1-type" evidence="5">
    <location>
        <begin position="91"/>
        <end position="117"/>
    </location>
</feature>
<keyword evidence="9" id="KW-1185">Reference proteome</keyword>
<keyword evidence="2" id="KW-0677">Repeat</keyword>
<evidence type="ECO:0000256" key="3">
    <source>
        <dbReference type="ARBA" id="ARBA00022771"/>
    </source>
</evidence>
<evidence type="ECO:0000259" key="7">
    <source>
        <dbReference type="PROSITE" id="PS50103"/>
    </source>
</evidence>
<dbReference type="OMA" id="RCTSICP"/>
<gene>
    <name evidence="8" type="ORF">Vbra_4221</name>
</gene>
<evidence type="ECO:0000256" key="6">
    <source>
        <dbReference type="SAM" id="MobiDB-lite"/>
    </source>
</evidence>
<sequence length="335" mass="36922">MDNKMTRRSFRRDFDQMYHEQFRKTRLCRWYEQGRCDFPNCRFAHGIHELRQRPSLRCTSICPALTRWGACTNPQCEFAHSKSELRATPIFDRTVPCREWLSGHCENPNCRWRHSESEDHEALKREMPPLIPPSPPDRRTDSTDNSSTSAPSVGASDRGDTHVSSPPPPPPPPPSHKPIYDRSVTFPLPNGNLTSYAVESESPVMQTMHTAAHPQMLAPAPAPLSPVVHHQGNVPFVTSSDPGANVFVLALLGSVKPQQLPQAVGMAAGCGGSGVGGGVALQQQQQRQRQTQQQSQQPSGGVDGSGQVPGPLASQMAVNCNEQVLRQAEPEQYEE</sequence>
<organism evidence="8 9">
    <name type="scientific">Vitrella brassicaformis (strain CCMP3155)</name>
    <dbReference type="NCBI Taxonomy" id="1169540"/>
    <lineage>
        <taxon>Eukaryota</taxon>
        <taxon>Sar</taxon>
        <taxon>Alveolata</taxon>
        <taxon>Colpodellida</taxon>
        <taxon>Vitrellaceae</taxon>
        <taxon>Vitrella</taxon>
    </lineage>
</organism>
<dbReference type="InterPro" id="IPR000571">
    <property type="entry name" value="Znf_CCCH"/>
</dbReference>
<reference evidence="8 9" key="1">
    <citation type="submission" date="2014-11" db="EMBL/GenBank/DDBJ databases">
        <authorList>
            <person name="Zhu J."/>
            <person name="Qi W."/>
            <person name="Song R."/>
        </authorList>
    </citation>
    <scope>NUCLEOTIDE SEQUENCE [LARGE SCALE GENOMIC DNA]</scope>
</reference>
<dbReference type="SUPFAM" id="SSF90229">
    <property type="entry name" value="CCCH zinc finger"/>
    <property type="match status" value="1"/>
</dbReference>
<dbReference type="InterPro" id="IPR045877">
    <property type="entry name" value="ZFP36-like"/>
</dbReference>
<dbReference type="GO" id="GO:0003729">
    <property type="term" value="F:mRNA binding"/>
    <property type="evidence" value="ECO:0007669"/>
    <property type="project" value="InterPro"/>
</dbReference>
<dbReference type="PROSITE" id="PS50103">
    <property type="entry name" value="ZF_C3H1"/>
    <property type="match status" value="3"/>
</dbReference>
<dbReference type="PANTHER" id="PTHR12547">
    <property type="entry name" value="CCCH ZINC FINGER/TIS11-RELATED"/>
    <property type="match status" value="1"/>
</dbReference>
<dbReference type="OrthoDB" id="430732at2759"/>
<dbReference type="EMBL" id="CDMY01000391">
    <property type="protein sequence ID" value="CEM09012.1"/>
    <property type="molecule type" value="Genomic_DNA"/>
</dbReference>
<dbReference type="Gene3D" id="3.30.1370.210">
    <property type="match status" value="1"/>
</dbReference>
<feature type="domain" description="C3H1-type" evidence="7">
    <location>
        <begin position="56"/>
        <end position="83"/>
    </location>
</feature>
<evidence type="ECO:0000256" key="4">
    <source>
        <dbReference type="ARBA" id="ARBA00022833"/>
    </source>
</evidence>
<feature type="domain" description="C3H1-type" evidence="7">
    <location>
        <begin position="22"/>
        <end position="48"/>
    </location>
</feature>
<dbReference type="VEuPathDB" id="CryptoDB:Vbra_4221"/>
<dbReference type="Gene3D" id="4.10.1000.10">
    <property type="entry name" value="Zinc finger, CCCH-type"/>
    <property type="match status" value="1"/>
</dbReference>
<dbReference type="PANTHER" id="PTHR12547:SF18">
    <property type="entry name" value="PROTEIN TIS11"/>
    <property type="match status" value="1"/>
</dbReference>
<feature type="region of interest" description="Disordered" evidence="6">
    <location>
        <begin position="121"/>
        <end position="184"/>
    </location>
</feature>
<dbReference type="SMART" id="SM00356">
    <property type="entry name" value="ZnF_C3H1"/>
    <property type="match status" value="3"/>
</dbReference>
<dbReference type="Proteomes" id="UP000041254">
    <property type="component" value="Unassembled WGS sequence"/>
</dbReference>
<name>A0A0G4F9R8_VITBC</name>
<keyword evidence="3 5" id="KW-0863">Zinc-finger</keyword>
<evidence type="ECO:0000256" key="1">
    <source>
        <dbReference type="ARBA" id="ARBA00022723"/>
    </source>
</evidence>
<evidence type="ECO:0000313" key="8">
    <source>
        <dbReference type="EMBL" id="CEM09012.1"/>
    </source>
</evidence>
<dbReference type="InterPro" id="IPR036855">
    <property type="entry name" value="Znf_CCCH_sf"/>
</dbReference>
<feature type="zinc finger region" description="C3H1-type" evidence="5">
    <location>
        <begin position="56"/>
        <end position="83"/>
    </location>
</feature>
<feature type="compositionally biased region" description="Low complexity" evidence="6">
    <location>
        <begin position="280"/>
        <end position="310"/>
    </location>
</feature>
<evidence type="ECO:0000256" key="2">
    <source>
        <dbReference type="ARBA" id="ARBA00022737"/>
    </source>
</evidence>